<evidence type="ECO:0000256" key="3">
    <source>
        <dbReference type="ARBA" id="ARBA00021495"/>
    </source>
</evidence>
<feature type="domain" description="CheW-like" evidence="11">
    <location>
        <begin position="398"/>
        <end position="532"/>
    </location>
</feature>
<dbReference type="PRINTS" id="PR00344">
    <property type="entry name" value="BCTRLSENSOR"/>
</dbReference>
<evidence type="ECO:0000259" key="10">
    <source>
        <dbReference type="PROSITE" id="PS50109"/>
    </source>
</evidence>
<gene>
    <name evidence="13" type="ORF">EOD43_10930</name>
</gene>
<evidence type="ECO:0000259" key="12">
    <source>
        <dbReference type="PROSITE" id="PS50894"/>
    </source>
</evidence>
<organism evidence="13 14">
    <name type="scientific">Sphingomonas crocodyli</name>
    <dbReference type="NCBI Taxonomy" id="1979270"/>
    <lineage>
        <taxon>Bacteria</taxon>
        <taxon>Pseudomonadati</taxon>
        <taxon>Pseudomonadota</taxon>
        <taxon>Alphaproteobacteria</taxon>
        <taxon>Sphingomonadales</taxon>
        <taxon>Sphingomonadaceae</taxon>
        <taxon>Sphingomonas</taxon>
    </lineage>
</organism>
<dbReference type="Gene3D" id="1.20.120.160">
    <property type="entry name" value="HPT domain"/>
    <property type="match status" value="1"/>
</dbReference>
<keyword evidence="7" id="KW-0902">Two-component regulatory system</keyword>
<name>A0A437MBZ3_9SPHN</name>
<evidence type="ECO:0000256" key="1">
    <source>
        <dbReference type="ARBA" id="ARBA00000085"/>
    </source>
</evidence>
<reference evidence="13 14" key="1">
    <citation type="submission" date="2019-01" db="EMBL/GenBank/DDBJ databases">
        <authorList>
            <person name="Chen W.-M."/>
        </authorList>
    </citation>
    <scope>NUCLEOTIDE SEQUENCE [LARGE SCALE GENOMIC DNA]</scope>
    <source>
        <strain evidence="13 14">CCP-7</strain>
    </source>
</reference>
<dbReference type="GO" id="GO:0006935">
    <property type="term" value="P:chemotaxis"/>
    <property type="evidence" value="ECO:0007669"/>
    <property type="project" value="InterPro"/>
</dbReference>
<dbReference type="AlphaFoldDB" id="A0A437MBZ3"/>
<evidence type="ECO:0000259" key="11">
    <source>
        <dbReference type="PROSITE" id="PS50851"/>
    </source>
</evidence>
<dbReference type="SMART" id="SM00260">
    <property type="entry name" value="CheW"/>
    <property type="match status" value="1"/>
</dbReference>
<evidence type="ECO:0000256" key="7">
    <source>
        <dbReference type="ARBA" id="ARBA00023012"/>
    </source>
</evidence>
<evidence type="ECO:0000256" key="2">
    <source>
        <dbReference type="ARBA" id="ARBA00012438"/>
    </source>
</evidence>
<dbReference type="PROSITE" id="PS50894">
    <property type="entry name" value="HPT"/>
    <property type="match status" value="1"/>
</dbReference>
<dbReference type="SMART" id="SM00387">
    <property type="entry name" value="HATPase_c"/>
    <property type="match status" value="1"/>
</dbReference>
<dbReference type="Pfam" id="PF01584">
    <property type="entry name" value="CheW"/>
    <property type="match status" value="1"/>
</dbReference>
<dbReference type="Pfam" id="PF02518">
    <property type="entry name" value="HATPase_c"/>
    <property type="match status" value="1"/>
</dbReference>
<evidence type="ECO:0000256" key="9">
    <source>
        <dbReference type="PROSITE-ProRule" id="PRU00110"/>
    </source>
</evidence>
<dbReference type="InterPro" id="IPR004358">
    <property type="entry name" value="Sig_transdc_His_kin-like_C"/>
</dbReference>
<dbReference type="GO" id="GO:0005737">
    <property type="term" value="C:cytoplasm"/>
    <property type="evidence" value="ECO:0007669"/>
    <property type="project" value="InterPro"/>
</dbReference>
<evidence type="ECO:0000256" key="4">
    <source>
        <dbReference type="ARBA" id="ARBA00022553"/>
    </source>
</evidence>
<proteinExistence type="predicted"/>
<dbReference type="InterPro" id="IPR004105">
    <property type="entry name" value="CheA-like_dim"/>
</dbReference>
<dbReference type="OrthoDB" id="9803176at2"/>
<dbReference type="SUPFAM" id="SSF50341">
    <property type="entry name" value="CheW-like"/>
    <property type="match status" value="1"/>
</dbReference>
<dbReference type="InterPro" id="IPR003594">
    <property type="entry name" value="HATPase_dom"/>
</dbReference>
<keyword evidence="5" id="KW-0808">Transferase</keyword>
<keyword evidence="14" id="KW-1185">Reference proteome</keyword>
<evidence type="ECO:0000256" key="6">
    <source>
        <dbReference type="ARBA" id="ARBA00022777"/>
    </source>
</evidence>
<dbReference type="PROSITE" id="PS50851">
    <property type="entry name" value="CHEW"/>
    <property type="match status" value="1"/>
</dbReference>
<dbReference type="SUPFAM" id="SSF55874">
    <property type="entry name" value="ATPase domain of HSP90 chaperone/DNA topoisomerase II/histidine kinase"/>
    <property type="match status" value="1"/>
</dbReference>
<sequence length="778" mass="83926">MDDLLSDFIAETRETLEAIAGEIVAWEAAPEDRSRLDSIFRFVHTVKGSCGFLDLPRLERLSHAAEDVLADVRDDRRKPDAALVTAVLAIIDRIAELTNAIDNGQTMPDGDDQALIAALSEVETSAVEEEEDAPATTVAAPANRSVARSIRLPVDLLDRMMAGVSDMVLARNELSRKLREVGIQSGIEVAFERLSLCIAEMRDSITRTRMARIEHLFTALPRLVRDISSELGKQVTLRIDGGDVELDREMIEMIRDPLTHIVRNAIDHGIEKPEDRAAAGKAAIGALDVCARQVGNHILIEIVDDGRGIDADRLVRKAIDNGVITEDAAARMGWDAKLQLIFSPGLSTAQAVTAISGRGVGMDVVRANVEKIGGAVEVDSMPGRGVHLTMRVPMTLTIIPALTVSCGGQHFAIPRSAIDEIVRVGGDAVRPAKLGGADVVFIRGVRLPVVALADVIGAEDAGQRGNMVVLKLSGGNRYALAVEAVHDHEELVVKPAAPIVMACGIYGGTTLPDNSRPMLLLDIAAIAERAGVDWKSGSRDHAEEHVEAVVEQHDPILLFRDLDGTERAIPLALVERIEDCFAGAISERGGRVRLVHEGRMIPLLSCGVPITGPKVRVLRMNDGTAEIAYAIDTVIDIAPVEVILDRVATPGLVAGVMLVEDRPVEMLDSFWMFAEVAQPQTPVDMKPLCLLADDDAWTRKVLAPLVEAAGYRVAFEEKGVTPDLVIAGEASTASSEAPLVRLRTTSEPADAADASLWRYDRPALLAELQRHRTRRNAA</sequence>
<dbReference type="InterPro" id="IPR008207">
    <property type="entry name" value="Sig_transdc_His_kin_Hpt_dom"/>
</dbReference>
<dbReference type="EC" id="2.7.13.3" evidence="2"/>
<evidence type="ECO:0000256" key="5">
    <source>
        <dbReference type="ARBA" id="ARBA00022679"/>
    </source>
</evidence>
<accession>A0A437MBZ3</accession>
<evidence type="ECO:0000256" key="8">
    <source>
        <dbReference type="ARBA" id="ARBA00035100"/>
    </source>
</evidence>
<evidence type="ECO:0000313" key="13">
    <source>
        <dbReference type="EMBL" id="RVT95145.1"/>
    </source>
</evidence>
<comment type="caution">
    <text evidence="13">The sequence shown here is derived from an EMBL/GenBank/DDBJ whole genome shotgun (WGS) entry which is preliminary data.</text>
</comment>
<dbReference type="Gene3D" id="3.30.565.10">
    <property type="entry name" value="Histidine kinase-like ATPase, C-terminal domain"/>
    <property type="match status" value="1"/>
</dbReference>
<keyword evidence="6" id="KW-0418">Kinase</keyword>
<dbReference type="PANTHER" id="PTHR43395">
    <property type="entry name" value="SENSOR HISTIDINE KINASE CHEA"/>
    <property type="match status" value="1"/>
</dbReference>
<protein>
    <recommendedName>
        <fullName evidence="3">Chemotaxis protein CheA</fullName>
        <ecNumber evidence="2">2.7.13.3</ecNumber>
    </recommendedName>
</protein>
<dbReference type="InterPro" id="IPR036641">
    <property type="entry name" value="HPT_dom_sf"/>
</dbReference>
<dbReference type="PANTHER" id="PTHR43395:SF1">
    <property type="entry name" value="CHEMOTAXIS PROTEIN CHEA"/>
    <property type="match status" value="1"/>
</dbReference>
<feature type="modified residue" description="Phosphohistidine" evidence="9">
    <location>
        <position position="44"/>
    </location>
</feature>
<dbReference type="Pfam" id="PF02895">
    <property type="entry name" value="H-kinase_dim"/>
    <property type="match status" value="1"/>
</dbReference>
<dbReference type="EMBL" id="SACN01000001">
    <property type="protein sequence ID" value="RVT95145.1"/>
    <property type="molecule type" value="Genomic_DNA"/>
</dbReference>
<dbReference type="Gene3D" id="2.30.30.40">
    <property type="entry name" value="SH3 Domains"/>
    <property type="match status" value="1"/>
</dbReference>
<dbReference type="Proteomes" id="UP000282971">
    <property type="component" value="Unassembled WGS sequence"/>
</dbReference>
<evidence type="ECO:0000313" key="14">
    <source>
        <dbReference type="Proteomes" id="UP000282971"/>
    </source>
</evidence>
<dbReference type="Pfam" id="PF01627">
    <property type="entry name" value="Hpt"/>
    <property type="match status" value="1"/>
</dbReference>
<dbReference type="CDD" id="cd00088">
    <property type="entry name" value="HPT"/>
    <property type="match status" value="1"/>
</dbReference>
<comment type="function">
    <text evidence="8">Involved in the transmission of sensory signals from the chemoreceptors to the flagellar motors. CheA is autophosphorylated; it can transfer its phosphate group to either CheB or CheY.</text>
</comment>
<dbReference type="InterPro" id="IPR002545">
    <property type="entry name" value="CheW-lke_dom"/>
</dbReference>
<dbReference type="InterPro" id="IPR037006">
    <property type="entry name" value="CheA-like_homodim_sf"/>
</dbReference>
<keyword evidence="4 9" id="KW-0597">Phosphoprotein</keyword>
<dbReference type="Gene3D" id="1.10.287.560">
    <property type="entry name" value="Histidine kinase CheA-like, homodimeric domain"/>
    <property type="match status" value="1"/>
</dbReference>
<dbReference type="GO" id="GO:0000155">
    <property type="term" value="F:phosphorelay sensor kinase activity"/>
    <property type="evidence" value="ECO:0007669"/>
    <property type="project" value="InterPro"/>
</dbReference>
<dbReference type="SUPFAM" id="SSF47226">
    <property type="entry name" value="Histidine-containing phosphotransfer domain, HPT domain"/>
    <property type="match status" value="1"/>
</dbReference>
<feature type="domain" description="Histidine kinase" evidence="10">
    <location>
        <begin position="145"/>
        <end position="396"/>
    </location>
</feature>
<dbReference type="FunFam" id="3.30.565.10:FF:000016">
    <property type="entry name" value="Chemotaxis protein CheA, putative"/>
    <property type="match status" value="1"/>
</dbReference>
<dbReference type="PROSITE" id="PS50109">
    <property type="entry name" value="HIS_KIN"/>
    <property type="match status" value="1"/>
</dbReference>
<dbReference type="InterPro" id="IPR036890">
    <property type="entry name" value="HATPase_C_sf"/>
</dbReference>
<feature type="domain" description="HPt" evidence="12">
    <location>
        <begin position="1"/>
        <end position="101"/>
    </location>
</feature>
<dbReference type="InterPro" id="IPR051315">
    <property type="entry name" value="Bact_Chemotaxis_CheA"/>
</dbReference>
<dbReference type="RefSeq" id="WP_127743716.1">
    <property type="nucleotide sequence ID" value="NZ_SACN01000001.1"/>
</dbReference>
<dbReference type="SMART" id="SM01231">
    <property type="entry name" value="H-kinase_dim"/>
    <property type="match status" value="1"/>
</dbReference>
<dbReference type="InterPro" id="IPR036061">
    <property type="entry name" value="CheW-like_dom_sf"/>
</dbReference>
<dbReference type="InterPro" id="IPR005467">
    <property type="entry name" value="His_kinase_dom"/>
</dbReference>
<dbReference type="SMART" id="SM00073">
    <property type="entry name" value="HPT"/>
    <property type="match status" value="1"/>
</dbReference>
<comment type="catalytic activity">
    <reaction evidence="1">
        <text>ATP + protein L-histidine = ADP + protein N-phospho-L-histidine.</text>
        <dbReference type="EC" id="2.7.13.3"/>
    </reaction>
</comment>